<name>A7ATA7_BABBO</name>
<reference evidence="1" key="2">
    <citation type="submission" date="2007-08" db="EMBL/GenBank/DDBJ databases">
        <authorList>
            <person name="Nene V."/>
        </authorList>
    </citation>
    <scope>NUCLEOTIDE SEQUENCE</scope>
    <source>
        <strain evidence="1">T2Bo</strain>
    </source>
</reference>
<dbReference type="VEuPathDB" id="PiroplasmaDB:BBOV_II002110"/>
<protein>
    <submittedName>
        <fullName evidence="1">Uncharacterized protein</fullName>
    </submittedName>
</protein>
<dbReference type="InParanoid" id="A7ATA7"/>
<evidence type="ECO:0000313" key="1">
    <source>
        <dbReference type="EMBL" id="EDO06168.1"/>
    </source>
</evidence>
<dbReference type="STRING" id="5865.A7ATA7"/>
<proteinExistence type="predicted"/>
<dbReference type="AlphaFoldDB" id="A7ATA7"/>
<dbReference type="EMBL" id="AAXT01000003">
    <property type="protein sequence ID" value="EDO06168.1"/>
    <property type="molecule type" value="Genomic_DNA"/>
</dbReference>
<organism evidence="1">
    <name type="scientific">Babesia bovis</name>
    <dbReference type="NCBI Taxonomy" id="5865"/>
    <lineage>
        <taxon>Eukaryota</taxon>
        <taxon>Sar</taxon>
        <taxon>Alveolata</taxon>
        <taxon>Apicomplexa</taxon>
        <taxon>Aconoidasida</taxon>
        <taxon>Piroplasmida</taxon>
        <taxon>Babesiidae</taxon>
        <taxon>Babesia</taxon>
    </lineage>
</organism>
<gene>
    <name evidence="1" type="ORF">BBOV_II002120</name>
</gene>
<comment type="caution">
    <text evidence="1">The sequence shown here is derived from an EMBL/GenBank/DDBJ whole genome shotgun (WGS) entry which is preliminary data.</text>
</comment>
<reference evidence="1" key="1">
    <citation type="journal article" date="2007" name="PLoS Pathog.">
        <title>Genome sequence of Babesia bovis and comparative analysis of apicomplexan hemoprotozoa.</title>
        <authorList>
            <person name="Brayton K.A."/>
            <person name="Lau A.O.T."/>
            <person name="Herndon D.R."/>
            <person name="Hannick L."/>
            <person name="Kappmeyer L.S."/>
            <person name="Berens S.J."/>
            <person name="Bidwell S.L."/>
            <person name="Brown W.C."/>
            <person name="Crabtree J."/>
            <person name="Fadrosh D."/>
            <person name="Feldblum T."/>
            <person name="Forberger H.A."/>
            <person name="Haas B.J."/>
            <person name="Howell J.M."/>
            <person name="Khouri H."/>
            <person name="Koo H."/>
            <person name="Mann D.J."/>
            <person name="Norimine J."/>
            <person name="Paulsen I.T."/>
            <person name="Radune D."/>
            <person name="Ren Q."/>
            <person name="Smith R.K. Jr."/>
            <person name="Suarez C.E."/>
            <person name="White O."/>
            <person name="Wortman J.R."/>
            <person name="Knowles D.P. Jr."/>
            <person name="McElwain T.F."/>
            <person name="Nene V.M."/>
        </authorList>
    </citation>
    <scope>NUCLEOTIDE SEQUENCE [LARGE SCALE GENOMIC DNA]</scope>
    <source>
        <strain evidence="1">T2Bo</strain>
    </source>
</reference>
<accession>A7ATA7</accession>
<sequence>MALEVAESTLVSGHHLELSETILDIYGNRLREMERAEPELNLQDVDPNDSMRDHVDERMTFAQCQEAHFHKGRMRATKHISGKLVLSHENAVQIYCTT</sequence>